<evidence type="ECO:0000256" key="4">
    <source>
        <dbReference type="SAM" id="SignalP"/>
    </source>
</evidence>
<comment type="caution">
    <text evidence="5">The sequence shown here is derived from an EMBL/GenBank/DDBJ whole genome shotgun (WGS) entry which is preliminary data.</text>
</comment>
<dbReference type="NCBIfam" id="TIGR01256">
    <property type="entry name" value="modA"/>
    <property type="match status" value="1"/>
</dbReference>
<dbReference type="RefSeq" id="WP_283742247.1">
    <property type="nucleotide sequence ID" value="NZ_JASJEV010000023.1"/>
</dbReference>
<dbReference type="PANTHER" id="PTHR30632:SF14">
    <property type="entry name" value="TUNGSTATE_MOLYBDATE_CHROMATE-BINDING PROTEIN MODA"/>
    <property type="match status" value="1"/>
</dbReference>
<dbReference type="Proteomes" id="UP001321492">
    <property type="component" value="Unassembled WGS sequence"/>
</dbReference>
<reference evidence="5 6" key="1">
    <citation type="submission" date="2023-05" db="EMBL/GenBank/DDBJ databases">
        <title>Chelatococcus sp. nov., a moderately thermophilic bacterium isolated from hot spring microbial mat.</title>
        <authorList>
            <person name="Hu C.-J."/>
            <person name="Li W.-J."/>
        </authorList>
    </citation>
    <scope>NUCLEOTIDE SEQUENCE [LARGE SCALE GENOMIC DNA]</scope>
    <source>
        <strain evidence="5 6">SYSU G07232</strain>
    </source>
</reference>
<evidence type="ECO:0000256" key="2">
    <source>
        <dbReference type="ARBA" id="ARBA00022723"/>
    </source>
</evidence>
<evidence type="ECO:0000313" key="5">
    <source>
        <dbReference type="EMBL" id="MDJ1160248.1"/>
    </source>
</evidence>
<keyword evidence="2" id="KW-0479">Metal-binding</keyword>
<dbReference type="PIRSF" id="PIRSF004846">
    <property type="entry name" value="ModA"/>
    <property type="match status" value="1"/>
</dbReference>
<evidence type="ECO:0000313" key="6">
    <source>
        <dbReference type="Proteomes" id="UP001321492"/>
    </source>
</evidence>
<dbReference type="InterPro" id="IPR044084">
    <property type="entry name" value="AvModA-like_subst-bd"/>
</dbReference>
<gene>
    <name evidence="5" type="primary">modA</name>
    <name evidence="5" type="ORF">QNA08_18705</name>
</gene>
<dbReference type="CDD" id="cd13539">
    <property type="entry name" value="PBP2_AvModA"/>
    <property type="match status" value="1"/>
</dbReference>
<dbReference type="EMBL" id="JASJEV010000023">
    <property type="protein sequence ID" value="MDJ1160248.1"/>
    <property type="molecule type" value="Genomic_DNA"/>
</dbReference>
<dbReference type="InterPro" id="IPR050682">
    <property type="entry name" value="ModA/WtpA"/>
</dbReference>
<protein>
    <submittedName>
        <fullName evidence="5">Molybdate ABC transporter substrate-binding protein</fullName>
    </submittedName>
</protein>
<evidence type="ECO:0000256" key="3">
    <source>
        <dbReference type="ARBA" id="ARBA00022729"/>
    </source>
</evidence>
<name>A0ABT7ALI5_9HYPH</name>
<organism evidence="5 6">
    <name type="scientific">Chelatococcus albus</name>
    <dbReference type="NCBI Taxonomy" id="3047466"/>
    <lineage>
        <taxon>Bacteria</taxon>
        <taxon>Pseudomonadati</taxon>
        <taxon>Pseudomonadota</taxon>
        <taxon>Alphaproteobacteria</taxon>
        <taxon>Hyphomicrobiales</taxon>
        <taxon>Chelatococcaceae</taxon>
        <taxon>Chelatococcus</taxon>
    </lineage>
</organism>
<dbReference type="Pfam" id="PF13531">
    <property type="entry name" value="SBP_bac_11"/>
    <property type="match status" value="1"/>
</dbReference>
<dbReference type="PANTHER" id="PTHR30632">
    <property type="entry name" value="MOLYBDATE-BINDING PERIPLASMIC PROTEIN"/>
    <property type="match status" value="1"/>
</dbReference>
<keyword evidence="3 4" id="KW-0732">Signal</keyword>
<comment type="similarity">
    <text evidence="1">Belongs to the bacterial solute-binding protein ModA family.</text>
</comment>
<dbReference type="SUPFAM" id="SSF53850">
    <property type="entry name" value="Periplasmic binding protein-like II"/>
    <property type="match status" value="1"/>
</dbReference>
<evidence type="ECO:0000256" key="1">
    <source>
        <dbReference type="ARBA" id="ARBA00009175"/>
    </source>
</evidence>
<dbReference type="InterPro" id="IPR005950">
    <property type="entry name" value="ModA"/>
</dbReference>
<keyword evidence="6" id="KW-1185">Reference proteome</keyword>
<feature type="signal peptide" evidence="4">
    <location>
        <begin position="1"/>
        <end position="37"/>
    </location>
</feature>
<accession>A0ABT7ALI5</accession>
<feature type="chain" id="PRO_5045448325" evidence="4">
    <location>
        <begin position="38"/>
        <end position="275"/>
    </location>
</feature>
<proteinExistence type="inferred from homology"/>
<sequence length="275" mass="29678">MKVNSLLPSLAIRRVFLTLALGAGIALSALQMTGAEAQPTDVPVIAAAADLKFAVTEIAAAFKADTGKEVKLSLGSTGNFAAQIRQGAPFQMFMAADEKFIADLHRDGFTRDAGDLYAEGRIVLMVPHGSVLKADEALNNLAAMLEAGRITRFAIANPEHAPYGLRAEEALKHRRLWEKVKPHLVLGENVSQAAQFALSGNAQGGIIAYSLALAPEVRSQGEFALVPRDWHEPLLQRMALLKNAGPVAEQFYAYMKTPKARRIMKSFGFVLPDEG</sequence>
<dbReference type="Gene3D" id="3.40.190.10">
    <property type="entry name" value="Periplasmic binding protein-like II"/>
    <property type="match status" value="2"/>
</dbReference>